<dbReference type="GO" id="GO:0015031">
    <property type="term" value="P:protein transport"/>
    <property type="evidence" value="ECO:0007669"/>
    <property type="project" value="UniProtKB-KW"/>
</dbReference>
<dbReference type="PANTHER" id="PTHR15959:SF0">
    <property type="entry name" value="SYNTAXIN-18"/>
    <property type="match status" value="1"/>
</dbReference>
<keyword evidence="3" id="KW-0813">Transport</keyword>
<organism evidence="10 11">
    <name type="scientific">Ogataea philodendri</name>
    <dbReference type="NCBI Taxonomy" id="1378263"/>
    <lineage>
        <taxon>Eukaryota</taxon>
        <taxon>Fungi</taxon>
        <taxon>Dikarya</taxon>
        <taxon>Ascomycota</taxon>
        <taxon>Saccharomycotina</taxon>
        <taxon>Pichiomycetes</taxon>
        <taxon>Pichiales</taxon>
        <taxon>Pichiaceae</taxon>
        <taxon>Ogataea</taxon>
    </lineage>
</organism>
<evidence type="ECO:0000256" key="2">
    <source>
        <dbReference type="ARBA" id="ARBA00009063"/>
    </source>
</evidence>
<dbReference type="AlphaFoldDB" id="A0A9P8PFA9"/>
<keyword evidence="7" id="KW-0175">Coiled coil</keyword>
<dbReference type="OrthoDB" id="342981at2759"/>
<dbReference type="PROSITE" id="PS50192">
    <property type="entry name" value="T_SNARE"/>
    <property type="match status" value="1"/>
</dbReference>
<keyword evidence="8" id="KW-0472">Membrane</keyword>
<dbReference type="SUPFAM" id="SSF58038">
    <property type="entry name" value="SNARE fusion complex"/>
    <property type="match status" value="1"/>
</dbReference>
<evidence type="ECO:0000256" key="5">
    <source>
        <dbReference type="ARBA" id="ARBA00022927"/>
    </source>
</evidence>
<dbReference type="GeneID" id="70232661"/>
<dbReference type="InterPro" id="IPR000727">
    <property type="entry name" value="T_SNARE_dom"/>
</dbReference>
<comment type="similarity">
    <text evidence="2">Belongs to the syntaxin family.</text>
</comment>
<dbReference type="Proteomes" id="UP000769157">
    <property type="component" value="Unassembled WGS sequence"/>
</dbReference>
<feature type="domain" description="T-SNARE coiled-coil homology" evidence="9">
    <location>
        <begin position="235"/>
        <end position="297"/>
    </location>
</feature>
<gene>
    <name evidence="10" type="ORF">OGAPHI_000693</name>
</gene>
<dbReference type="PANTHER" id="PTHR15959">
    <property type="entry name" value="SYNTAXIN-18"/>
    <property type="match status" value="1"/>
</dbReference>
<keyword evidence="11" id="KW-1185">Reference proteome</keyword>
<dbReference type="RefSeq" id="XP_046064350.1">
    <property type="nucleotide sequence ID" value="XM_046208281.1"/>
</dbReference>
<evidence type="ECO:0000256" key="4">
    <source>
        <dbReference type="ARBA" id="ARBA00022692"/>
    </source>
</evidence>
<keyword evidence="4" id="KW-0812">Transmembrane</keyword>
<evidence type="ECO:0000313" key="10">
    <source>
        <dbReference type="EMBL" id="KAH3670982.1"/>
    </source>
</evidence>
<dbReference type="EMBL" id="JAEUBE010000084">
    <property type="protein sequence ID" value="KAH3670982.1"/>
    <property type="molecule type" value="Genomic_DNA"/>
</dbReference>
<comment type="caution">
    <text evidence="10">The sequence shown here is derived from an EMBL/GenBank/DDBJ whole genome shotgun (WGS) entry which is preliminary data.</text>
</comment>
<sequence>MFDHTPFFHKCVSIYQQELKLAARPAEKTSGASRHRLGGGNTFLQDSVKLNTMISQLGSFISEIQTDYLLSHSKKLSESDKDQIDTNFKLQLGVLNKKLEGLRAYGELLDKQLTSSSSVEELGKNLLTMGEYGQNSTIANNTVIEIRANIVKSLGLRLTKISSHFIAINNKRMNRKKELNKSSINTSTYLQRTVYNSVDHDAVEKTVSPEYSELASNLDQQQLQQLSQENESILLELKSAQLESVNQIEQSMLEISSVINEINLQLHLQNDSISVLSSHQDDTVANLKMGNTQLVKANERAKRSGQNLSYLIVVLAYVTSGSSRSSSSTTTTARLLELRCRRFLALPSLLMIDSISLSRDGTEIPFLNSTNGVPTSSGLSMLNSRTSHLNFLTGCNTLLDSVATSPTLMFSVDASFLSLSSTNSPACAIFCRLCFVADDPTFDVVIEIESTTATSWLGEILTLWPGWITPEFTRPLTSSSSVLDESWMSLITMMNGELLSTGWLISRFSCSKTPISVGPLYHGRFLLLETTLSPKNPLLGKKIKLSRSNSSSSTKNCSIWVQIES</sequence>
<dbReference type="Pfam" id="PF10496">
    <property type="entry name" value="Syntaxin-18_N"/>
    <property type="match status" value="1"/>
</dbReference>
<evidence type="ECO:0000259" key="9">
    <source>
        <dbReference type="PROSITE" id="PS50192"/>
    </source>
</evidence>
<keyword evidence="6" id="KW-1133">Transmembrane helix</keyword>
<evidence type="ECO:0000256" key="3">
    <source>
        <dbReference type="ARBA" id="ARBA00022448"/>
    </source>
</evidence>
<name>A0A9P8PFA9_9ASCO</name>
<reference evidence="10" key="2">
    <citation type="submission" date="2021-01" db="EMBL/GenBank/DDBJ databases">
        <authorList>
            <person name="Schikora-Tamarit M.A."/>
        </authorList>
    </citation>
    <scope>NUCLEOTIDE SEQUENCE</scope>
    <source>
        <strain evidence="10">CBS6075</strain>
    </source>
</reference>
<accession>A0A9P8PFA9</accession>
<dbReference type="GO" id="GO:0031201">
    <property type="term" value="C:SNARE complex"/>
    <property type="evidence" value="ECO:0007669"/>
    <property type="project" value="TreeGrafter"/>
</dbReference>
<dbReference type="Gene3D" id="1.20.5.110">
    <property type="match status" value="1"/>
</dbReference>
<evidence type="ECO:0000256" key="8">
    <source>
        <dbReference type="ARBA" id="ARBA00023136"/>
    </source>
</evidence>
<comment type="subcellular location">
    <subcellularLocation>
        <location evidence="1">Membrane</location>
        <topology evidence="1">Single-pass type IV membrane protein</topology>
    </subcellularLocation>
</comment>
<reference evidence="10" key="1">
    <citation type="journal article" date="2021" name="Open Biol.">
        <title>Shared evolutionary footprints suggest mitochondrial oxidative damage underlies multiple complex I losses in fungi.</title>
        <authorList>
            <person name="Schikora-Tamarit M.A."/>
            <person name="Marcet-Houben M."/>
            <person name="Nosek J."/>
            <person name="Gabaldon T."/>
        </authorList>
    </citation>
    <scope>NUCLEOTIDE SEQUENCE</scope>
    <source>
        <strain evidence="10">CBS6075</strain>
    </source>
</reference>
<evidence type="ECO:0000256" key="6">
    <source>
        <dbReference type="ARBA" id="ARBA00022989"/>
    </source>
</evidence>
<dbReference type="InterPro" id="IPR019529">
    <property type="entry name" value="Syntaxin-18_N"/>
</dbReference>
<protein>
    <recommendedName>
        <fullName evidence="9">t-SNARE coiled-coil homology domain-containing protein</fullName>
    </recommendedName>
</protein>
<evidence type="ECO:0000256" key="1">
    <source>
        <dbReference type="ARBA" id="ARBA00004211"/>
    </source>
</evidence>
<dbReference type="GO" id="GO:0005783">
    <property type="term" value="C:endoplasmic reticulum"/>
    <property type="evidence" value="ECO:0007669"/>
    <property type="project" value="TreeGrafter"/>
</dbReference>
<dbReference type="GO" id="GO:0006890">
    <property type="term" value="P:retrograde vesicle-mediated transport, Golgi to endoplasmic reticulum"/>
    <property type="evidence" value="ECO:0007669"/>
    <property type="project" value="TreeGrafter"/>
</dbReference>
<evidence type="ECO:0000313" key="11">
    <source>
        <dbReference type="Proteomes" id="UP000769157"/>
    </source>
</evidence>
<evidence type="ECO:0000256" key="7">
    <source>
        <dbReference type="ARBA" id="ARBA00023054"/>
    </source>
</evidence>
<keyword evidence="5" id="KW-0653">Protein transport</keyword>
<proteinExistence type="inferred from homology"/>